<organism evidence="4 5">
    <name type="scientific">Alicyclobacillus fodiniaquatilis</name>
    <dbReference type="NCBI Taxonomy" id="1661150"/>
    <lineage>
        <taxon>Bacteria</taxon>
        <taxon>Bacillati</taxon>
        <taxon>Bacillota</taxon>
        <taxon>Bacilli</taxon>
        <taxon>Bacillales</taxon>
        <taxon>Alicyclobacillaceae</taxon>
        <taxon>Alicyclobacillus</taxon>
    </lineage>
</organism>
<dbReference type="InterPro" id="IPR020843">
    <property type="entry name" value="ER"/>
</dbReference>
<dbReference type="SUPFAM" id="SSF50129">
    <property type="entry name" value="GroES-like"/>
    <property type="match status" value="1"/>
</dbReference>
<dbReference type="Proteomes" id="UP001597079">
    <property type="component" value="Unassembled WGS sequence"/>
</dbReference>
<sequence length="344" mass="36854">MPNERSMPCVIAPSTVIRYHKFGPPAAVLSVEACERPVPKAGEVVVRMIACPINPSDLIPIYGAYAHRIRLPAVPGYEGVGIVSDIGPGVCAAWLGKRVLPLRGEGTWQTFVCAPVQWIVEIPADIDDEAACQLYINPITAWVICKEILHIGRGDVVAINAAGSSIGRIFAQLSRFFGFHMIAITENRRHTDDLYAHGALQVIAVPSGRSAAEAVLQATGGRTITVAIDSVGGQDGASLIRSVRPGGTFVSIGSLAGKQVNWGRLCHEAGVKAKLFLLRHWIADVSVDTWHSTFKEVMRLLQTDRLKLPRAGTCFGLNEVKAAVIAAEARGRSGKIILTGSRGD</sequence>
<proteinExistence type="predicted"/>
<dbReference type="SUPFAM" id="SSF51735">
    <property type="entry name" value="NAD(P)-binding Rossmann-fold domains"/>
    <property type="match status" value="1"/>
</dbReference>
<dbReference type="RefSeq" id="WP_377943755.1">
    <property type="nucleotide sequence ID" value="NZ_JBHUCX010000035.1"/>
</dbReference>
<dbReference type="SMART" id="SM00829">
    <property type="entry name" value="PKS_ER"/>
    <property type="match status" value="1"/>
</dbReference>
<name>A0ABW4JIR7_9BACL</name>
<reference evidence="5" key="1">
    <citation type="journal article" date="2019" name="Int. J. Syst. Evol. Microbiol.">
        <title>The Global Catalogue of Microorganisms (GCM) 10K type strain sequencing project: providing services to taxonomists for standard genome sequencing and annotation.</title>
        <authorList>
            <consortium name="The Broad Institute Genomics Platform"/>
            <consortium name="The Broad Institute Genome Sequencing Center for Infectious Disease"/>
            <person name="Wu L."/>
            <person name="Ma J."/>
        </authorList>
    </citation>
    <scope>NUCLEOTIDE SEQUENCE [LARGE SCALE GENOMIC DNA]</scope>
    <source>
        <strain evidence="5">CGMCC 1.12286</strain>
    </source>
</reference>
<evidence type="ECO:0000259" key="3">
    <source>
        <dbReference type="SMART" id="SM00829"/>
    </source>
</evidence>
<protein>
    <submittedName>
        <fullName evidence="4">Zinc-dependent alcohol dehydrogenase family protein</fullName>
    </submittedName>
</protein>
<dbReference type="Pfam" id="PF08240">
    <property type="entry name" value="ADH_N"/>
    <property type="match status" value="1"/>
</dbReference>
<keyword evidence="1" id="KW-0521">NADP</keyword>
<dbReference type="InterPro" id="IPR011032">
    <property type="entry name" value="GroES-like_sf"/>
</dbReference>
<dbReference type="Gene3D" id="3.40.50.720">
    <property type="entry name" value="NAD(P)-binding Rossmann-like Domain"/>
    <property type="match status" value="1"/>
</dbReference>
<comment type="caution">
    <text evidence="4">The sequence shown here is derived from an EMBL/GenBank/DDBJ whole genome shotgun (WGS) entry which is preliminary data.</text>
</comment>
<dbReference type="InterPro" id="IPR036291">
    <property type="entry name" value="NAD(P)-bd_dom_sf"/>
</dbReference>
<dbReference type="Pfam" id="PF13602">
    <property type="entry name" value="ADH_zinc_N_2"/>
    <property type="match status" value="1"/>
</dbReference>
<accession>A0ABW4JIR7</accession>
<gene>
    <name evidence="4" type="ORF">ACFSB2_14315</name>
</gene>
<evidence type="ECO:0000256" key="1">
    <source>
        <dbReference type="ARBA" id="ARBA00022857"/>
    </source>
</evidence>
<dbReference type="CDD" id="cd05282">
    <property type="entry name" value="ETR_like"/>
    <property type="match status" value="1"/>
</dbReference>
<keyword evidence="2" id="KW-0560">Oxidoreductase</keyword>
<feature type="domain" description="Enoyl reductase (ER)" evidence="3">
    <location>
        <begin position="23"/>
        <end position="338"/>
    </location>
</feature>
<dbReference type="EMBL" id="JBHUCX010000035">
    <property type="protein sequence ID" value="MFD1675874.1"/>
    <property type="molecule type" value="Genomic_DNA"/>
</dbReference>
<evidence type="ECO:0000313" key="4">
    <source>
        <dbReference type="EMBL" id="MFD1675874.1"/>
    </source>
</evidence>
<evidence type="ECO:0000256" key="2">
    <source>
        <dbReference type="ARBA" id="ARBA00023002"/>
    </source>
</evidence>
<evidence type="ECO:0000313" key="5">
    <source>
        <dbReference type="Proteomes" id="UP001597079"/>
    </source>
</evidence>
<dbReference type="InterPro" id="IPR013154">
    <property type="entry name" value="ADH-like_N"/>
</dbReference>
<dbReference type="PANTHER" id="PTHR48106:SF2">
    <property type="entry name" value="ZN2+-BINDING DEHYDROGENASE"/>
    <property type="match status" value="1"/>
</dbReference>
<dbReference type="Gene3D" id="3.90.180.10">
    <property type="entry name" value="Medium-chain alcohol dehydrogenases, catalytic domain"/>
    <property type="match status" value="1"/>
</dbReference>
<dbReference type="PANTHER" id="PTHR48106">
    <property type="entry name" value="QUINONE OXIDOREDUCTASE PIG3-RELATED"/>
    <property type="match status" value="1"/>
</dbReference>
<keyword evidence="5" id="KW-1185">Reference proteome</keyword>